<comment type="caution">
    <text evidence="2">The sequence shown here is derived from an EMBL/GenBank/DDBJ whole genome shotgun (WGS) entry which is preliminary data.</text>
</comment>
<dbReference type="AlphaFoldDB" id="A0AAE2D188"/>
<proteinExistence type="predicted"/>
<keyword evidence="1" id="KW-0812">Transmembrane</keyword>
<protein>
    <submittedName>
        <fullName evidence="2">Uncharacterized protein</fullName>
    </submittedName>
</protein>
<evidence type="ECO:0000313" key="2">
    <source>
        <dbReference type="EMBL" id="KAK4467366.1"/>
    </source>
</evidence>
<reference evidence="2" key="2">
    <citation type="journal article" date="2023" name="Infect Dis Poverty">
        <title>Chromosome-scale genome of the human blood fluke Schistosoma mekongi and its implications for public health.</title>
        <authorList>
            <person name="Zhou M."/>
            <person name="Xu L."/>
            <person name="Xu D."/>
            <person name="Chen W."/>
            <person name="Khan J."/>
            <person name="Hu Y."/>
            <person name="Huang H."/>
            <person name="Wei H."/>
            <person name="Zhang Y."/>
            <person name="Chusongsang P."/>
            <person name="Tanasarnprasert K."/>
            <person name="Hu X."/>
            <person name="Limpanont Y."/>
            <person name="Lv Z."/>
        </authorList>
    </citation>
    <scope>NUCLEOTIDE SEQUENCE</scope>
    <source>
        <strain evidence="2">LV_2022a</strain>
    </source>
</reference>
<dbReference type="Proteomes" id="UP001292079">
    <property type="component" value="Unassembled WGS sequence"/>
</dbReference>
<organism evidence="2 3">
    <name type="scientific">Schistosoma mekongi</name>
    <name type="common">Parasitic worm</name>
    <dbReference type="NCBI Taxonomy" id="38744"/>
    <lineage>
        <taxon>Eukaryota</taxon>
        <taxon>Metazoa</taxon>
        <taxon>Spiralia</taxon>
        <taxon>Lophotrochozoa</taxon>
        <taxon>Platyhelminthes</taxon>
        <taxon>Trematoda</taxon>
        <taxon>Digenea</taxon>
        <taxon>Strigeidida</taxon>
        <taxon>Schistosomatoidea</taxon>
        <taxon>Schistosomatidae</taxon>
        <taxon>Schistosoma</taxon>
    </lineage>
</organism>
<gene>
    <name evidence="2" type="ORF">MN116_008865</name>
</gene>
<evidence type="ECO:0000256" key="1">
    <source>
        <dbReference type="SAM" id="Phobius"/>
    </source>
</evidence>
<dbReference type="EMBL" id="JALJAT010000151">
    <property type="protein sequence ID" value="KAK4467366.1"/>
    <property type="molecule type" value="Genomic_DNA"/>
</dbReference>
<name>A0AAE2D188_SCHME</name>
<keyword evidence="1" id="KW-0472">Membrane</keyword>
<accession>A0AAE2D188</accession>
<evidence type="ECO:0000313" key="3">
    <source>
        <dbReference type="Proteomes" id="UP001292079"/>
    </source>
</evidence>
<feature type="transmembrane region" description="Helical" evidence="1">
    <location>
        <begin position="220"/>
        <end position="241"/>
    </location>
</feature>
<reference evidence="2" key="1">
    <citation type="submission" date="2022-04" db="EMBL/GenBank/DDBJ databases">
        <authorList>
            <person name="Xu L."/>
            <person name="Lv Z."/>
        </authorList>
    </citation>
    <scope>NUCLEOTIDE SEQUENCE</scope>
    <source>
        <strain evidence="2">LV_2022a</strain>
    </source>
</reference>
<keyword evidence="3" id="KW-1185">Reference proteome</keyword>
<sequence length="246" mass="28363">MRMHLKLTIRFLITVLLALSISFTIIWKFQKLINSNVPRILTFHSRFGNFKSTSIKPFGYECISHNIDALSTQFRNYNRVQYQSNPCANCKKSIVALTLSKSSPTSRYLINIIKALLISHHVISVNHVQLSNISNLLRSISQNEPIRIVIFENFAIYTNLPPPEKLNVNIFCKNHNIGVIGFLFEGETFTTEGGTWSLYSYNKVTQFFTSRQHNYKLSPLHIYALSTYILHLVALIIMSTYEAIRR</sequence>
<keyword evidence="1" id="KW-1133">Transmembrane helix</keyword>